<gene>
    <name evidence="1" type="ORF">SDC9_72601</name>
</gene>
<reference evidence="1" key="1">
    <citation type="submission" date="2019-08" db="EMBL/GenBank/DDBJ databases">
        <authorList>
            <person name="Kucharzyk K."/>
            <person name="Murdoch R.W."/>
            <person name="Higgins S."/>
            <person name="Loffler F."/>
        </authorList>
    </citation>
    <scope>NUCLEOTIDE SEQUENCE</scope>
</reference>
<dbReference type="EMBL" id="VSSQ01004649">
    <property type="protein sequence ID" value="MPM26100.1"/>
    <property type="molecule type" value="Genomic_DNA"/>
</dbReference>
<protein>
    <submittedName>
        <fullName evidence="1">Uncharacterized protein</fullName>
    </submittedName>
</protein>
<dbReference type="AlphaFoldDB" id="A0A644YC70"/>
<accession>A0A644YC70</accession>
<proteinExistence type="predicted"/>
<organism evidence="1">
    <name type="scientific">bioreactor metagenome</name>
    <dbReference type="NCBI Taxonomy" id="1076179"/>
    <lineage>
        <taxon>unclassified sequences</taxon>
        <taxon>metagenomes</taxon>
        <taxon>ecological metagenomes</taxon>
    </lineage>
</organism>
<comment type="caution">
    <text evidence="1">The sequence shown here is derived from an EMBL/GenBank/DDBJ whole genome shotgun (WGS) entry which is preliminary data.</text>
</comment>
<sequence length="88" mass="10085">MLKKISYPALRGGSSEYGHPVAPLHRWKFLCSQEAEQTGRHMTSGLPLRSLNEKNFVPCKYDHTDNMLTKKAQTVTNLLRQRRTEITA</sequence>
<evidence type="ECO:0000313" key="1">
    <source>
        <dbReference type="EMBL" id="MPM26100.1"/>
    </source>
</evidence>
<name>A0A644YC70_9ZZZZ</name>